<organism evidence="2 3">
    <name type="scientific">Araneus ventricosus</name>
    <name type="common">Orbweaver spider</name>
    <name type="synonym">Epeira ventricosa</name>
    <dbReference type="NCBI Taxonomy" id="182803"/>
    <lineage>
        <taxon>Eukaryota</taxon>
        <taxon>Metazoa</taxon>
        <taxon>Ecdysozoa</taxon>
        <taxon>Arthropoda</taxon>
        <taxon>Chelicerata</taxon>
        <taxon>Arachnida</taxon>
        <taxon>Araneae</taxon>
        <taxon>Araneomorphae</taxon>
        <taxon>Entelegynae</taxon>
        <taxon>Araneoidea</taxon>
        <taxon>Araneidae</taxon>
        <taxon>Araneus</taxon>
    </lineage>
</organism>
<comment type="caution">
    <text evidence="2">The sequence shown here is derived from an EMBL/GenBank/DDBJ whole genome shotgun (WGS) entry which is preliminary data.</text>
</comment>
<evidence type="ECO:0000313" key="2">
    <source>
        <dbReference type="EMBL" id="GBM71215.1"/>
    </source>
</evidence>
<accession>A0A4Y2I126</accession>
<protein>
    <submittedName>
        <fullName evidence="2">Uncharacterized protein</fullName>
    </submittedName>
</protein>
<evidence type="ECO:0000256" key="1">
    <source>
        <dbReference type="SAM" id="MobiDB-lite"/>
    </source>
</evidence>
<proteinExistence type="predicted"/>
<name>A0A4Y2I126_ARAVE</name>
<feature type="region of interest" description="Disordered" evidence="1">
    <location>
        <begin position="1"/>
        <end position="21"/>
    </location>
</feature>
<reference evidence="2 3" key="1">
    <citation type="journal article" date="2019" name="Sci. Rep.">
        <title>Orb-weaving spider Araneus ventricosus genome elucidates the spidroin gene catalogue.</title>
        <authorList>
            <person name="Kono N."/>
            <person name="Nakamura H."/>
            <person name="Ohtoshi R."/>
            <person name="Moran D.A.P."/>
            <person name="Shinohara A."/>
            <person name="Yoshida Y."/>
            <person name="Fujiwara M."/>
            <person name="Mori M."/>
            <person name="Tomita M."/>
            <person name="Arakawa K."/>
        </authorList>
    </citation>
    <scope>NUCLEOTIDE SEQUENCE [LARGE SCALE GENOMIC DNA]</scope>
</reference>
<dbReference type="EMBL" id="BGPR01002300">
    <property type="protein sequence ID" value="GBM71215.1"/>
    <property type="molecule type" value="Genomic_DNA"/>
</dbReference>
<sequence>MQEDREIVHVNPRSGWPPVISDDLEQAVGTPKFTQTGESQFPSSYRNFHKFQHQFCLKLCRRTCNTRNGAVDGFQNCSVKTTEQNAVPHPRTRDQTGY</sequence>
<keyword evidence="3" id="KW-1185">Reference proteome</keyword>
<evidence type="ECO:0000313" key="3">
    <source>
        <dbReference type="Proteomes" id="UP000499080"/>
    </source>
</evidence>
<gene>
    <name evidence="2" type="ORF">AVEN_48588_1</name>
</gene>
<feature type="region of interest" description="Disordered" evidence="1">
    <location>
        <begin position="78"/>
        <end position="98"/>
    </location>
</feature>
<dbReference type="Proteomes" id="UP000499080">
    <property type="component" value="Unassembled WGS sequence"/>
</dbReference>
<dbReference type="AlphaFoldDB" id="A0A4Y2I126"/>